<dbReference type="RefSeq" id="WP_142941336.1">
    <property type="nucleotide sequence ID" value="NZ_VIKR01000002.1"/>
</dbReference>
<protein>
    <submittedName>
        <fullName evidence="1">Uncharacterized protein</fullName>
    </submittedName>
</protein>
<reference evidence="1 2" key="1">
    <citation type="submission" date="2019-06" db="EMBL/GenBank/DDBJ databases">
        <title>Draft genome of Aliikangiella marina GYP-15.</title>
        <authorList>
            <person name="Wang G."/>
        </authorList>
    </citation>
    <scope>NUCLEOTIDE SEQUENCE [LARGE SCALE GENOMIC DNA]</scope>
    <source>
        <strain evidence="1 2">GYP-15</strain>
    </source>
</reference>
<dbReference type="Proteomes" id="UP000317839">
    <property type="component" value="Unassembled WGS sequence"/>
</dbReference>
<keyword evidence="2" id="KW-1185">Reference proteome</keyword>
<gene>
    <name evidence="1" type="ORF">FLL45_07095</name>
</gene>
<comment type="caution">
    <text evidence="1">The sequence shown here is derived from an EMBL/GenBank/DDBJ whole genome shotgun (WGS) entry which is preliminary data.</text>
</comment>
<sequence>MKNKLPVLLSFIALFAVVAFLIRFDPDPITDQEVANLSQAIDTVFASREQAQNNTQSNPATANLESIMAIIYRRPDATWFIKARGKTDLVNQQAVEFNRLFVDELKFTDKPDFSHIPKDYLSGSNEQMRIATFNLNGLEVSVTRLGANQDVESNIQRWRGQLNMPESTPQFVKFLDNNNTVLVRLNQPVPQQSAPQPPQQEKLDEFAELPENSNWTAMEASAGMASATFEQSIDGQSYQVAVLRLPANVPLETILGIWKERLGIAAEQSLPTEKLTSQSAQEWNLFTIQNDKNHIVIAMLSGTNRYTFLRLSGPAPLAAKSIDEFKQLISDLKITSN</sequence>
<organism evidence="1 2">
    <name type="scientific">Aliikangiella marina</name>
    <dbReference type="NCBI Taxonomy" id="1712262"/>
    <lineage>
        <taxon>Bacteria</taxon>
        <taxon>Pseudomonadati</taxon>
        <taxon>Pseudomonadota</taxon>
        <taxon>Gammaproteobacteria</taxon>
        <taxon>Oceanospirillales</taxon>
        <taxon>Pleioneaceae</taxon>
        <taxon>Aliikangiella</taxon>
    </lineage>
</organism>
<evidence type="ECO:0000313" key="1">
    <source>
        <dbReference type="EMBL" id="TQV74721.1"/>
    </source>
</evidence>
<dbReference type="AlphaFoldDB" id="A0A545TC00"/>
<evidence type="ECO:0000313" key="2">
    <source>
        <dbReference type="Proteomes" id="UP000317839"/>
    </source>
</evidence>
<proteinExistence type="predicted"/>
<accession>A0A545TC00</accession>
<name>A0A545TC00_9GAMM</name>
<dbReference type="EMBL" id="VIKR01000002">
    <property type="protein sequence ID" value="TQV74721.1"/>
    <property type="molecule type" value="Genomic_DNA"/>
</dbReference>
<dbReference type="OrthoDB" id="288562at2"/>